<dbReference type="GO" id="GO:0016887">
    <property type="term" value="F:ATP hydrolysis activity"/>
    <property type="evidence" value="ECO:0007669"/>
    <property type="project" value="InterPro"/>
</dbReference>
<dbReference type="GO" id="GO:0055085">
    <property type="term" value="P:transmembrane transport"/>
    <property type="evidence" value="ECO:0007669"/>
    <property type="project" value="UniProtKB-ARBA"/>
</dbReference>
<gene>
    <name evidence="6" type="ordered locus">Mboo_2381</name>
</gene>
<sequence length="273" mass="30280">MIDLEGITKIYPRGFLRRQKSVAVNNVTLSIKKGETLGLVGESGSGKSSLGRIALRLIEPTSGTVRFEGTDLTKLSGREIRKFRPRMQILFQDPDTALDPRMTVRQSVAEPLAIWNCMGKEEMGDRIAGLLELVGLTPDLIDRYPFEISGGQKQRVALARVLTLNPEFLVADEPTAALDLSVQAQVLSLIKNIQRKTNLTLLFISHDLQVIGQMSNRVAVMHQGSIVEHGTVEDILNNPQDAYTRQLVAAARESEAWLGKTRETQGIYQCKKD</sequence>
<accession>A7IAY4</accession>
<dbReference type="InterPro" id="IPR003439">
    <property type="entry name" value="ABC_transporter-like_ATP-bd"/>
</dbReference>
<name>A7IAY4_METB6</name>
<dbReference type="HOGENOM" id="CLU_000604_1_23_2"/>
<dbReference type="KEGG" id="mbn:Mboo_2381"/>
<evidence type="ECO:0000259" key="5">
    <source>
        <dbReference type="PROSITE" id="PS50893"/>
    </source>
</evidence>
<dbReference type="PANTHER" id="PTHR43776:SF7">
    <property type="entry name" value="D,D-DIPEPTIDE TRANSPORT ATP-BINDING PROTEIN DDPF-RELATED"/>
    <property type="match status" value="1"/>
</dbReference>
<dbReference type="InterPro" id="IPR017871">
    <property type="entry name" value="ABC_transporter-like_CS"/>
</dbReference>
<evidence type="ECO:0000256" key="1">
    <source>
        <dbReference type="ARBA" id="ARBA00005417"/>
    </source>
</evidence>
<keyword evidence="4" id="KW-0067">ATP-binding</keyword>
<evidence type="ECO:0000313" key="7">
    <source>
        <dbReference type="Proteomes" id="UP000002408"/>
    </source>
</evidence>
<dbReference type="GeneID" id="5410674"/>
<protein>
    <submittedName>
        <fullName evidence="6">ABC transporter related</fullName>
    </submittedName>
</protein>
<dbReference type="PROSITE" id="PS00211">
    <property type="entry name" value="ABC_TRANSPORTER_1"/>
    <property type="match status" value="1"/>
</dbReference>
<evidence type="ECO:0000256" key="3">
    <source>
        <dbReference type="ARBA" id="ARBA00022741"/>
    </source>
</evidence>
<dbReference type="SUPFAM" id="SSF52540">
    <property type="entry name" value="P-loop containing nucleoside triphosphate hydrolases"/>
    <property type="match status" value="1"/>
</dbReference>
<dbReference type="InterPro" id="IPR050319">
    <property type="entry name" value="ABC_transp_ATP-bind"/>
</dbReference>
<dbReference type="STRING" id="456442.Mboo_2381"/>
<dbReference type="eggNOG" id="arCOG00184">
    <property type="taxonomic scope" value="Archaea"/>
</dbReference>
<dbReference type="PROSITE" id="PS50893">
    <property type="entry name" value="ABC_TRANSPORTER_2"/>
    <property type="match status" value="1"/>
</dbReference>
<dbReference type="Pfam" id="PF00005">
    <property type="entry name" value="ABC_tran"/>
    <property type="match status" value="1"/>
</dbReference>
<evidence type="ECO:0000256" key="4">
    <source>
        <dbReference type="ARBA" id="ARBA00022840"/>
    </source>
</evidence>
<evidence type="ECO:0000313" key="6">
    <source>
        <dbReference type="EMBL" id="ABS56895.1"/>
    </source>
</evidence>
<dbReference type="CDD" id="cd03257">
    <property type="entry name" value="ABC_NikE_OppD_transporters"/>
    <property type="match status" value="1"/>
</dbReference>
<dbReference type="PANTHER" id="PTHR43776">
    <property type="entry name" value="TRANSPORT ATP-BINDING PROTEIN"/>
    <property type="match status" value="1"/>
</dbReference>
<dbReference type="SMART" id="SM00382">
    <property type="entry name" value="AAA"/>
    <property type="match status" value="1"/>
</dbReference>
<reference evidence="7" key="1">
    <citation type="journal article" date="2015" name="Microbiology">
        <title>Genome of Methanoregula boonei 6A8 reveals adaptations to oligotrophic peatland environments.</title>
        <authorList>
            <person name="Braeuer S."/>
            <person name="Cadillo-Quiroz H."/>
            <person name="Kyrpides N."/>
            <person name="Woyke T."/>
            <person name="Goodwin L."/>
            <person name="Detter C."/>
            <person name="Podell S."/>
            <person name="Yavitt J.B."/>
            <person name="Zinder S.H."/>
        </authorList>
    </citation>
    <scope>NUCLEOTIDE SEQUENCE [LARGE SCALE GENOMIC DNA]</scope>
    <source>
        <strain evidence="7">DSM 21154 / JCM 14090 / 6A8</strain>
    </source>
</reference>
<feature type="domain" description="ABC transporter" evidence="5">
    <location>
        <begin position="2"/>
        <end position="248"/>
    </location>
</feature>
<dbReference type="AlphaFoldDB" id="A7IAY4"/>
<organism evidence="6 7">
    <name type="scientific">Methanoregula boonei (strain DSM 21154 / JCM 14090 / 6A8)</name>
    <dbReference type="NCBI Taxonomy" id="456442"/>
    <lineage>
        <taxon>Archaea</taxon>
        <taxon>Methanobacteriati</taxon>
        <taxon>Methanobacteriota</taxon>
        <taxon>Stenosarchaea group</taxon>
        <taxon>Methanomicrobia</taxon>
        <taxon>Methanomicrobiales</taxon>
        <taxon>Methanoregulaceae</taxon>
        <taxon>Methanoregula</taxon>
    </lineage>
</organism>
<proteinExistence type="inferred from homology"/>
<dbReference type="GO" id="GO:0005524">
    <property type="term" value="F:ATP binding"/>
    <property type="evidence" value="ECO:0007669"/>
    <property type="project" value="UniProtKB-KW"/>
</dbReference>
<evidence type="ECO:0000256" key="2">
    <source>
        <dbReference type="ARBA" id="ARBA00022448"/>
    </source>
</evidence>
<dbReference type="OrthoDB" id="18209at2157"/>
<dbReference type="InterPro" id="IPR003593">
    <property type="entry name" value="AAA+_ATPase"/>
</dbReference>
<dbReference type="InterPro" id="IPR027417">
    <property type="entry name" value="P-loop_NTPase"/>
</dbReference>
<dbReference type="RefSeq" id="WP_012107957.1">
    <property type="nucleotide sequence ID" value="NC_009712.1"/>
</dbReference>
<keyword evidence="7" id="KW-1185">Reference proteome</keyword>
<dbReference type="Gene3D" id="3.40.50.300">
    <property type="entry name" value="P-loop containing nucleotide triphosphate hydrolases"/>
    <property type="match status" value="1"/>
</dbReference>
<dbReference type="EMBL" id="CP000780">
    <property type="protein sequence ID" value="ABS56895.1"/>
    <property type="molecule type" value="Genomic_DNA"/>
</dbReference>
<comment type="similarity">
    <text evidence="1">Belongs to the ABC transporter superfamily.</text>
</comment>
<dbReference type="Proteomes" id="UP000002408">
    <property type="component" value="Chromosome"/>
</dbReference>
<keyword evidence="3" id="KW-0547">Nucleotide-binding</keyword>
<keyword evidence="2" id="KW-0813">Transport</keyword>